<feature type="compositionally biased region" description="Basic and acidic residues" evidence="1">
    <location>
        <begin position="61"/>
        <end position="71"/>
    </location>
</feature>
<organism evidence="2 3">
    <name type="scientific">Kingdonia uniflora</name>
    <dbReference type="NCBI Taxonomy" id="39325"/>
    <lineage>
        <taxon>Eukaryota</taxon>
        <taxon>Viridiplantae</taxon>
        <taxon>Streptophyta</taxon>
        <taxon>Embryophyta</taxon>
        <taxon>Tracheophyta</taxon>
        <taxon>Spermatophyta</taxon>
        <taxon>Magnoliopsida</taxon>
        <taxon>Ranunculales</taxon>
        <taxon>Circaeasteraceae</taxon>
        <taxon>Kingdonia</taxon>
    </lineage>
</organism>
<sequence>MLVHHNLSLRDCESNAKEEDGNSDDMIDPMDDWNVDEAVTPQSSIDSVAWMDSNTIGNVEEPSKIQPKKEQQQSLQMPTKVEKKKYEIYKKPLSSD</sequence>
<feature type="compositionally biased region" description="Basic and acidic residues" evidence="1">
    <location>
        <begin position="80"/>
        <end position="90"/>
    </location>
</feature>
<keyword evidence="3" id="KW-1185">Reference proteome</keyword>
<reference evidence="2 3" key="1">
    <citation type="journal article" date="2020" name="IScience">
        <title>Genome Sequencing of the Endangered Kingdonia uniflora (Circaeasteraceae, Ranunculales) Reveals Potential Mechanisms of Evolutionary Specialization.</title>
        <authorList>
            <person name="Sun Y."/>
            <person name="Deng T."/>
            <person name="Zhang A."/>
            <person name="Moore M.J."/>
            <person name="Landis J.B."/>
            <person name="Lin N."/>
            <person name="Zhang H."/>
            <person name="Zhang X."/>
            <person name="Huang J."/>
            <person name="Zhang X."/>
            <person name="Sun H."/>
            <person name="Wang H."/>
        </authorList>
    </citation>
    <scope>NUCLEOTIDE SEQUENCE [LARGE SCALE GENOMIC DNA]</scope>
    <source>
        <strain evidence="2">TB1705</strain>
        <tissue evidence="2">Leaf</tissue>
    </source>
</reference>
<feature type="region of interest" description="Disordered" evidence="1">
    <location>
        <begin position="54"/>
        <end position="96"/>
    </location>
</feature>
<feature type="compositionally biased region" description="Acidic residues" evidence="1">
    <location>
        <begin position="21"/>
        <end position="32"/>
    </location>
</feature>
<accession>A0A7J7NY29</accession>
<name>A0A7J7NY29_9MAGN</name>
<dbReference type="AlphaFoldDB" id="A0A7J7NY29"/>
<protein>
    <submittedName>
        <fullName evidence="2">Uncharacterized protein</fullName>
    </submittedName>
</protein>
<evidence type="ECO:0000313" key="2">
    <source>
        <dbReference type="EMBL" id="KAF6172121.1"/>
    </source>
</evidence>
<comment type="caution">
    <text evidence="2">The sequence shown here is derived from an EMBL/GenBank/DDBJ whole genome shotgun (WGS) entry which is preliminary data.</text>
</comment>
<feature type="region of interest" description="Disordered" evidence="1">
    <location>
        <begin position="1"/>
        <end position="32"/>
    </location>
</feature>
<proteinExistence type="predicted"/>
<evidence type="ECO:0000313" key="3">
    <source>
        <dbReference type="Proteomes" id="UP000541444"/>
    </source>
</evidence>
<evidence type="ECO:0000256" key="1">
    <source>
        <dbReference type="SAM" id="MobiDB-lite"/>
    </source>
</evidence>
<dbReference type="EMBL" id="JACGCM010000445">
    <property type="protein sequence ID" value="KAF6172121.1"/>
    <property type="molecule type" value="Genomic_DNA"/>
</dbReference>
<feature type="compositionally biased region" description="Basic and acidic residues" evidence="1">
    <location>
        <begin position="8"/>
        <end position="20"/>
    </location>
</feature>
<gene>
    <name evidence="2" type="ORF">GIB67_029539</name>
</gene>
<dbReference type="Proteomes" id="UP000541444">
    <property type="component" value="Unassembled WGS sequence"/>
</dbReference>